<reference evidence="1 2" key="1">
    <citation type="submission" date="2014-08" db="EMBL/GenBank/DDBJ databases">
        <authorList>
            <person name="Wibberg D."/>
        </authorList>
    </citation>
    <scope>NUCLEOTIDE SEQUENCE [LARGE SCALE GENOMIC DNA]</scope>
    <source>
        <strain evidence="2">ING2-E5B</strain>
    </source>
</reference>
<evidence type="ECO:0000313" key="1">
    <source>
        <dbReference type="EMBL" id="CEA15277.1"/>
    </source>
</evidence>
<gene>
    <name evidence="1" type="ORF">ING2E5B_0510</name>
</gene>
<dbReference type="Proteomes" id="UP000032417">
    <property type="component" value="Chromosome 1"/>
</dbReference>
<evidence type="ECO:0000313" key="2">
    <source>
        <dbReference type="Proteomes" id="UP000032417"/>
    </source>
</evidence>
<accession>A0A098C031</accession>
<dbReference type="HOGENOM" id="CLU_2956671_0_0_10"/>
<dbReference type="EMBL" id="LN515532">
    <property type="protein sequence ID" value="CEA15277.1"/>
    <property type="molecule type" value="Genomic_DNA"/>
</dbReference>
<name>A0A098C031_9BACT</name>
<organism evidence="1 2">
    <name type="scientific">Fermentimonas caenicola</name>
    <dbReference type="NCBI Taxonomy" id="1562970"/>
    <lineage>
        <taxon>Bacteria</taxon>
        <taxon>Pseudomonadati</taxon>
        <taxon>Bacteroidota</taxon>
        <taxon>Bacteroidia</taxon>
        <taxon>Bacteroidales</taxon>
        <taxon>Dysgonomonadaceae</taxon>
        <taxon>Fermentimonas</taxon>
    </lineage>
</organism>
<keyword evidence="2" id="KW-1185">Reference proteome</keyword>
<dbReference type="STRING" id="1562970.ING2E5B_0510"/>
<sequence length="59" mass="6701">MKNTKIQTIKLEYAKGTFIFNDIMIIGFIIKITNVIKPKIPKEDKIKSQPEPGSKIPSI</sequence>
<protein>
    <submittedName>
        <fullName evidence="1">Uncharacterized protein</fullName>
    </submittedName>
</protein>
<proteinExistence type="predicted"/>
<dbReference type="AlphaFoldDB" id="A0A098C031"/>
<dbReference type="KEGG" id="pbt:ING2E5B_0510"/>